<name>A0A517Y1U8_9BACT</name>
<dbReference type="Proteomes" id="UP000319576">
    <property type="component" value="Chromosome"/>
</dbReference>
<proteinExistence type="predicted"/>
<feature type="region of interest" description="Disordered" evidence="1">
    <location>
        <begin position="238"/>
        <end position="268"/>
    </location>
</feature>
<dbReference type="RefSeq" id="WP_145243965.1">
    <property type="nucleotide sequence ID" value="NZ_CP036273.1"/>
</dbReference>
<organism evidence="2 3">
    <name type="scientific">Urbifossiella limnaea</name>
    <dbReference type="NCBI Taxonomy" id="2528023"/>
    <lineage>
        <taxon>Bacteria</taxon>
        <taxon>Pseudomonadati</taxon>
        <taxon>Planctomycetota</taxon>
        <taxon>Planctomycetia</taxon>
        <taxon>Gemmatales</taxon>
        <taxon>Gemmataceae</taxon>
        <taxon>Urbifossiella</taxon>
    </lineage>
</organism>
<dbReference type="AlphaFoldDB" id="A0A517Y1U8"/>
<evidence type="ECO:0000256" key="1">
    <source>
        <dbReference type="SAM" id="MobiDB-lite"/>
    </source>
</evidence>
<dbReference type="KEGG" id="uli:ETAA1_57470"/>
<protein>
    <submittedName>
        <fullName evidence="2">Uncharacterized protein</fullName>
    </submittedName>
</protein>
<dbReference type="EMBL" id="CP036273">
    <property type="protein sequence ID" value="QDU23740.1"/>
    <property type="molecule type" value="Genomic_DNA"/>
</dbReference>
<evidence type="ECO:0000313" key="3">
    <source>
        <dbReference type="Proteomes" id="UP000319576"/>
    </source>
</evidence>
<keyword evidence="3" id="KW-1185">Reference proteome</keyword>
<evidence type="ECO:0000313" key="2">
    <source>
        <dbReference type="EMBL" id="QDU23740.1"/>
    </source>
</evidence>
<accession>A0A517Y1U8</accession>
<feature type="compositionally biased region" description="Basic and acidic residues" evidence="1">
    <location>
        <begin position="238"/>
        <end position="254"/>
    </location>
</feature>
<gene>
    <name evidence="2" type="ORF">ETAA1_57470</name>
</gene>
<reference evidence="2 3" key="1">
    <citation type="submission" date="2019-02" db="EMBL/GenBank/DDBJ databases">
        <title>Deep-cultivation of Planctomycetes and their phenomic and genomic characterization uncovers novel biology.</title>
        <authorList>
            <person name="Wiegand S."/>
            <person name="Jogler M."/>
            <person name="Boedeker C."/>
            <person name="Pinto D."/>
            <person name="Vollmers J."/>
            <person name="Rivas-Marin E."/>
            <person name="Kohn T."/>
            <person name="Peeters S.H."/>
            <person name="Heuer A."/>
            <person name="Rast P."/>
            <person name="Oberbeckmann S."/>
            <person name="Bunk B."/>
            <person name="Jeske O."/>
            <person name="Meyerdierks A."/>
            <person name="Storesund J.E."/>
            <person name="Kallscheuer N."/>
            <person name="Luecker S."/>
            <person name="Lage O.M."/>
            <person name="Pohl T."/>
            <person name="Merkel B.J."/>
            <person name="Hornburger P."/>
            <person name="Mueller R.-W."/>
            <person name="Bruemmer F."/>
            <person name="Labrenz M."/>
            <person name="Spormann A.M."/>
            <person name="Op den Camp H."/>
            <person name="Overmann J."/>
            <person name="Amann R."/>
            <person name="Jetten M.S.M."/>
            <person name="Mascher T."/>
            <person name="Medema M.H."/>
            <person name="Devos D.P."/>
            <person name="Kaster A.-K."/>
            <person name="Ovreas L."/>
            <person name="Rohde M."/>
            <person name="Galperin M.Y."/>
            <person name="Jogler C."/>
        </authorList>
    </citation>
    <scope>NUCLEOTIDE SEQUENCE [LARGE SCALE GENOMIC DNA]</scope>
    <source>
        <strain evidence="2 3">ETA_A1</strain>
    </source>
</reference>
<sequence>MPARTLTYLVRRRLPTDGGRGHFPGPNDVYLAAFDDRASAEAHAAHLHRDAVLAGGPDLLFPGDETPLASGLAGATSRPESALRDFLLDGGVAPPDPVEPADPVPCRSPGTSDHWWDLEQRRWARWWGGLSRGRQQEERRRRADERGRQAWDRWWREVVAGGRLTADQRQRVCEAFDTLRLFEVVESSRVARPPTAGAVYAVVHTRWVYADTWDFDSHDVAGVFPSRKAADAELARRRRECDEDRDGGAPHADDLTVVELPLDPGDGR</sequence>